<dbReference type="PANTHER" id="PTHR38471:SF2">
    <property type="entry name" value="FOUR HELIX BUNDLE PROTEIN"/>
    <property type="match status" value="1"/>
</dbReference>
<dbReference type="InterPro" id="IPR012657">
    <property type="entry name" value="23S_rRNA-intervening_sequence"/>
</dbReference>
<dbReference type="PANTHER" id="PTHR38471">
    <property type="entry name" value="FOUR HELIX BUNDLE PROTEIN"/>
    <property type="match status" value="1"/>
</dbReference>
<dbReference type="PIRSF" id="PIRSF035652">
    <property type="entry name" value="CHP02436"/>
    <property type="match status" value="1"/>
</dbReference>
<evidence type="ECO:0000313" key="2">
    <source>
        <dbReference type="Proteomes" id="UP000285655"/>
    </source>
</evidence>
<dbReference type="AlphaFoldDB" id="A0A419DG87"/>
<dbReference type="InterPro" id="IPR036583">
    <property type="entry name" value="23S_rRNA_IVS_sf"/>
</dbReference>
<dbReference type="Pfam" id="PF05635">
    <property type="entry name" value="23S_rRNA_IVP"/>
    <property type="match status" value="1"/>
</dbReference>
<dbReference type="NCBIfam" id="TIGR02436">
    <property type="entry name" value="four helix bundle protein"/>
    <property type="match status" value="1"/>
</dbReference>
<comment type="caution">
    <text evidence="1">The sequence shown here is derived from an EMBL/GenBank/DDBJ whole genome shotgun (WGS) entry which is preliminary data.</text>
</comment>
<reference evidence="1 2" key="1">
    <citation type="journal article" date="2017" name="ISME J.">
        <title>Energy and carbon metabolisms in a deep terrestrial subsurface fluid microbial community.</title>
        <authorList>
            <person name="Momper L."/>
            <person name="Jungbluth S.P."/>
            <person name="Lee M.D."/>
            <person name="Amend J.P."/>
        </authorList>
    </citation>
    <scope>NUCLEOTIDE SEQUENCE [LARGE SCALE GENOMIC DNA]</scope>
    <source>
        <strain evidence="1">SURF_29</strain>
    </source>
</reference>
<protein>
    <submittedName>
        <fullName evidence="1">Four helix bundle protein</fullName>
    </submittedName>
</protein>
<dbReference type="SUPFAM" id="SSF158446">
    <property type="entry name" value="IVS-encoded protein-like"/>
    <property type="match status" value="1"/>
</dbReference>
<gene>
    <name evidence="1" type="ORF">C4544_01180</name>
</gene>
<accession>A0A419DG87</accession>
<sequence>MQNDKEKFKNEFYERLIEFSLSVIALSDQIIKNRNLYSVADQLVRSSTSVGANVTEAKSSSSKKEYIKYFEIALKSANETIYWIMIVQKACPDLNKYSQELLAETEEIAKILGASIITLKGKR</sequence>
<evidence type="ECO:0000313" key="1">
    <source>
        <dbReference type="EMBL" id="RJO62095.1"/>
    </source>
</evidence>
<organism evidence="1 2">
    <name type="scientific">candidate division WS5 bacterium</name>
    <dbReference type="NCBI Taxonomy" id="2093353"/>
    <lineage>
        <taxon>Bacteria</taxon>
        <taxon>candidate division WS5</taxon>
    </lineage>
</organism>
<name>A0A419DG87_9BACT</name>
<dbReference type="Gene3D" id="1.20.1440.60">
    <property type="entry name" value="23S rRNA-intervening sequence"/>
    <property type="match status" value="1"/>
</dbReference>
<proteinExistence type="predicted"/>
<dbReference type="Proteomes" id="UP000285655">
    <property type="component" value="Unassembled WGS sequence"/>
</dbReference>
<dbReference type="EMBL" id="QZJW01000005">
    <property type="protein sequence ID" value="RJO62095.1"/>
    <property type="molecule type" value="Genomic_DNA"/>
</dbReference>